<comment type="cofactor">
    <cofactor evidence="1 8">
        <name>Mg(2+)</name>
        <dbReference type="ChEBI" id="CHEBI:18420"/>
    </cofactor>
</comment>
<comment type="caution">
    <text evidence="12">The sequence shown here is derived from an EMBL/GenBank/DDBJ whole genome shotgun (WGS) entry which is preliminary data.</text>
</comment>
<dbReference type="NCBIfam" id="TIGR00379">
    <property type="entry name" value="cobB"/>
    <property type="match status" value="1"/>
</dbReference>
<dbReference type="Pfam" id="PF07685">
    <property type="entry name" value="GATase_3"/>
    <property type="match status" value="1"/>
</dbReference>
<comment type="function">
    <text evidence="8">Catalyzes the ATP-dependent amidation of the two carboxylate groups at positions a and c of cobyrinate, using either L-glutamine or ammonia as the nitrogen source.</text>
</comment>
<dbReference type="Gene3D" id="3.40.50.880">
    <property type="match status" value="1"/>
</dbReference>
<evidence type="ECO:0000256" key="9">
    <source>
        <dbReference type="SAM" id="MobiDB-lite"/>
    </source>
</evidence>
<dbReference type="Pfam" id="PF01656">
    <property type="entry name" value="CbiA"/>
    <property type="match status" value="1"/>
</dbReference>
<evidence type="ECO:0000256" key="5">
    <source>
        <dbReference type="ARBA" id="ARBA00022840"/>
    </source>
</evidence>
<comment type="pathway">
    <text evidence="8">Cofactor biosynthesis; adenosylcobalamin biosynthesis; cob(II)yrinate a,c-diamide from sirohydrochlorin (anaerobic route): step 10/10.</text>
</comment>
<dbReference type="SUPFAM" id="SSF52317">
    <property type="entry name" value="Class I glutamine amidotransferase-like"/>
    <property type="match status" value="1"/>
</dbReference>
<dbReference type="EC" id="6.3.5.11" evidence="8"/>
<feature type="region of interest" description="Disordered" evidence="9">
    <location>
        <begin position="483"/>
        <end position="512"/>
    </location>
</feature>
<evidence type="ECO:0000259" key="11">
    <source>
        <dbReference type="Pfam" id="PF07685"/>
    </source>
</evidence>
<dbReference type="PANTHER" id="PTHR43873:SF1">
    <property type="entry name" value="COBYRINATE A,C-DIAMIDE SYNTHASE"/>
    <property type="match status" value="1"/>
</dbReference>
<dbReference type="Proteomes" id="UP000741360">
    <property type="component" value="Unassembled WGS sequence"/>
</dbReference>
<feature type="site" description="Increases nucleophilicity of active site Cys" evidence="8">
    <location>
        <position position="453"/>
    </location>
</feature>
<proteinExistence type="inferred from homology"/>
<evidence type="ECO:0000256" key="3">
    <source>
        <dbReference type="ARBA" id="ARBA00022598"/>
    </source>
</evidence>
<dbReference type="HAMAP" id="MF_00027">
    <property type="entry name" value="CobB_CbiA"/>
    <property type="match status" value="1"/>
</dbReference>
<sequence>MRNETAVKSQPCPRLVIGSLRGGTGKTLVTMGIIAAWRAQGIRVAPFKKGPDYIDPAWLTLAAGRPCRNLDTYLMSEKQILFSAGEHGSGADILVVEGNHGLYDGLDAHPDPGPGYPAGSTAELARLLQAPVVLLVDCTKATRTVAAMVLGCQRMDPEVHLAGVILNRVATPRQEAAIRTAVEEICGLPVLGSIPRLPDTELPERHLGLLTPAEHREAALPITVARRAVENHADLEAIRALATAVPPLTWTSESNEVKSLGSARGVRIGVVRDSAFTFYYPENLEALERLGATLVEINALTDPDLPPLDALYIGGGYPETHAGTLAANSGFRKALRREIEAGLPVIAECGGLIYLGEAMVMEGVAQPMVGVFPVTFELGSRPQGHGYTRVEVGETNPFFAAGTVLRGHEFRYSRVRGARPGALRMAFRMERGYGFDGKRDGLVYKNVLASFCHFHAGGTREWASALVRQARLHANRRRAAAVHPSSLPSPLWGEGEVEGRERVGVRGETRGS</sequence>
<dbReference type="EMBL" id="JACPSX010000025">
    <property type="protein sequence ID" value="MBI3013723.1"/>
    <property type="molecule type" value="Genomic_DNA"/>
</dbReference>
<feature type="compositionally biased region" description="Basic and acidic residues" evidence="9">
    <location>
        <begin position="497"/>
        <end position="512"/>
    </location>
</feature>
<evidence type="ECO:0000256" key="4">
    <source>
        <dbReference type="ARBA" id="ARBA00022741"/>
    </source>
</evidence>
<evidence type="ECO:0000256" key="1">
    <source>
        <dbReference type="ARBA" id="ARBA00001946"/>
    </source>
</evidence>
<keyword evidence="3 8" id="KW-0436">Ligase</keyword>
<keyword evidence="6 8" id="KW-0460">Magnesium</keyword>
<keyword evidence="5 8" id="KW-0067">ATP-binding</keyword>
<dbReference type="GO" id="GO:0005524">
    <property type="term" value="F:ATP binding"/>
    <property type="evidence" value="ECO:0007669"/>
    <property type="project" value="UniProtKB-UniRule"/>
</dbReference>
<feature type="domain" description="CobB/CobQ-like glutamine amidotransferase" evidence="11">
    <location>
        <begin position="267"/>
        <end position="457"/>
    </location>
</feature>
<evidence type="ECO:0000313" key="13">
    <source>
        <dbReference type="Proteomes" id="UP000741360"/>
    </source>
</evidence>
<evidence type="ECO:0000256" key="8">
    <source>
        <dbReference type="HAMAP-Rule" id="MF_00027"/>
    </source>
</evidence>
<comment type="catalytic activity">
    <reaction evidence="8">
        <text>cob(II)yrinate + 2 L-glutamine + 2 ATP + 2 H2O = cob(II)yrinate a,c diamide + 2 L-glutamate + 2 ADP + 2 phosphate + 2 H(+)</text>
        <dbReference type="Rhea" id="RHEA:26289"/>
        <dbReference type="ChEBI" id="CHEBI:15377"/>
        <dbReference type="ChEBI" id="CHEBI:15378"/>
        <dbReference type="ChEBI" id="CHEBI:29985"/>
        <dbReference type="ChEBI" id="CHEBI:30616"/>
        <dbReference type="ChEBI" id="CHEBI:43474"/>
        <dbReference type="ChEBI" id="CHEBI:58359"/>
        <dbReference type="ChEBI" id="CHEBI:58537"/>
        <dbReference type="ChEBI" id="CHEBI:58894"/>
        <dbReference type="ChEBI" id="CHEBI:456216"/>
        <dbReference type="EC" id="6.3.5.11"/>
    </reaction>
</comment>
<evidence type="ECO:0000256" key="6">
    <source>
        <dbReference type="ARBA" id="ARBA00022842"/>
    </source>
</evidence>
<dbReference type="GO" id="GO:0042242">
    <property type="term" value="F:cobyrinic acid a,c-diamide synthase activity"/>
    <property type="evidence" value="ECO:0007669"/>
    <property type="project" value="UniProtKB-UniRule"/>
</dbReference>
<keyword evidence="4 8" id="KW-0547">Nucleotide-binding</keyword>
<dbReference type="PROSITE" id="PS51274">
    <property type="entry name" value="GATASE_COBBQ"/>
    <property type="match status" value="1"/>
</dbReference>
<dbReference type="PANTHER" id="PTHR43873">
    <property type="entry name" value="COBYRINATE A,C-DIAMIDE SYNTHASE"/>
    <property type="match status" value="1"/>
</dbReference>
<keyword evidence="2 8" id="KW-0169">Cobalamin biosynthesis</keyword>
<feature type="active site" description="Nucleophile" evidence="8">
    <location>
        <position position="349"/>
    </location>
</feature>
<dbReference type="InterPro" id="IPR011698">
    <property type="entry name" value="GATase_3"/>
</dbReference>
<dbReference type="GO" id="GO:0009236">
    <property type="term" value="P:cobalamin biosynthetic process"/>
    <property type="evidence" value="ECO:0007669"/>
    <property type="project" value="UniProtKB-UniRule"/>
</dbReference>
<dbReference type="CDD" id="cd05388">
    <property type="entry name" value="CobB_N"/>
    <property type="match status" value="1"/>
</dbReference>
<comment type="miscellaneous">
    <text evidence="8">The a and c carboxylates of cobyrinate are activated for nucleophilic attack via formation of a phosphorylated intermediate by ATP. CbiA catalyzes first the amidation of the c-carboxylate, and then that of the a-carboxylate.</text>
</comment>
<evidence type="ECO:0000256" key="2">
    <source>
        <dbReference type="ARBA" id="ARBA00022573"/>
    </source>
</evidence>
<comment type="domain">
    <text evidence="8">Comprises of two domains. The C-terminal domain contains the binding site for glutamine and catalyzes the hydrolysis of this substrate to glutamate and ammonia. The N-terminal domain is anticipated to bind ATP and cobyrinate and catalyzes the ultimate synthesis of the diamide product. The ammonia produced via the glutaminase domain is probably translocated to the adjacent domain via a molecular tunnel, where it reacts with an activated intermediate.</text>
</comment>
<keyword evidence="7 8" id="KW-0315">Glutamine amidotransferase</keyword>
<name>A0A932GM83_UNCTE</name>
<dbReference type="InterPro" id="IPR002586">
    <property type="entry name" value="CobQ/CobB/MinD/ParA_Nub-bd_dom"/>
</dbReference>
<dbReference type="InterPro" id="IPR029062">
    <property type="entry name" value="Class_I_gatase-like"/>
</dbReference>
<feature type="domain" description="CobQ/CobB/MinD/ParA nucleotide binding" evidence="10">
    <location>
        <begin position="16"/>
        <end position="207"/>
    </location>
</feature>
<evidence type="ECO:0000256" key="7">
    <source>
        <dbReference type="ARBA" id="ARBA00022962"/>
    </source>
</evidence>
<organism evidence="12 13">
    <name type="scientific">Tectimicrobiota bacterium</name>
    <dbReference type="NCBI Taxonomy" id="2528274"/>
    <lineage>
        <taxon>Bacteria</taxon>
        <taxon>Pseudomonadati</taxon>
        <taxon>Nitrospinota/Tectimicrobiota group</taxon>
        <taxon>Candidatus Tectimicrobiota</taxon>
    </lineage>
</organism>
<dbReference type="InterPro" id="IPR004484">
    <property type="entry name" value="CbiA/CobB_synth"/>
</dbReference>
<dbReference type="AlphaFoldDB" id="A0A932GM83"/>
<evidence type="ECO:0000259" key="10">
    <source>
        <dbReference type="Pfam" id="PF01656"/>
    </source>
</evidence>
<accession>A0A932GM83</accession>
<dbReference type="InterPro" id="IPR027417">
    <property type="entry name" value="P-loop_NTPase"/>
</dbReference>
<dbReference type="CDD" id="cd03130">
    <property type="entry name" value="GATase1_CobB"/>
    <property type="match status" value="1"/>
</dbReference>
<reference evidence="12" key="1">
    <citation type="submission" date="2020-07" db="EMBL/GenBank/DDBJ databases">
        <title>Huge and variable diversity of episymbiotic CPR bacteria and DPANN archaea in groundwater ecosystems.</title>
        <authorList>
            <person name="He C.Y."/>
            <person name="Keren R."/>
            <person name="Whittaker M."/>
            <person name="Farag I.F."/>
            <person name="Doudna J."/>
            <person name="Cate J.H.D."/>
            <person name="Banfield J.F."/>
        </authorList>
    </citation>
    <scope>NUCLEOTIDE SEQUENCE</scope>
    <source>
        <strain evidence="12">NC_groundwater_717_Ag_S-0.2um_59_8</strain>
    </source>
</reference>
<dbReference type="Gene3D" id="3.40.50.300">
    <property type="entry name" value="P-loop containing nucleotide triphosphate hydrolases"/>
    <property type="match status" value="1"/>
</dbReference>
<comment type="similarity">
    <text evidence="8">Belongs to the CobB/CbiA family.</text>
</comment>
<evidence type="ECO:0000313" key="12">
    <source>
        <dbReference type="EMBL" id="MBI3013723.1"/>
    </source>
</evidence>
<dbReference type="SUPFAM" id="SSF52540">
    <property type="entry name" value="P-loop containing nucleoside triphosphate hydrolases"/>
    <property type="match status" value="1"/>
</dbReference>
<dbReference type="NCBIfam" id="NF002204">
    <property type="entry name" value="PRK01077.1"/>
    <property type="match status" value="1"/>
</dbReference>
<protein>
    <recommendedName>
        <fullName evidence="8">Cobyrinate a,c-diamide synthase</fullName>
        <ecNumber evidence="8">6.3.5.11</ecNumber>
    </recommendedName>
    <alternativeName>
        <fullName evidence="8">Cobyrinic acid a,c-diamide synthetase</fullName>
    </alternativeName>
</protein>
<gene>
    <name evidence="8" type="primary">cbiA</name>
    <name evidence="12" type="ORF">HYY65_01360</name>
</gene>